<accession>A0AAP0HRN4</accession>
<keyword evidence="3" id="KW-1185">Reference proteome</keyword>
<evidence type="ECO:0000256" key="1">
    <source>
        <dbReference type="SAM" id="MobiDB-lite"/>
    </source>
</evidence>
<protein>
    <submittedName>
        <fullName evidence="2">Uncharacterized protein</fullName>
    </submittedName>
</protein>
<dbReference type="Proteomes" id="UP001419268">
    <property type="component" value="Unassembled WGS sequence"/>
</dbReference>
<feature type="compositionally biased region" description="Basic and acidic residues" evidence="1">
    <location>
        <begin position="128"/>
        <end position="142"/>
    </location>
</feature>
<evidence type="ECO:0000313" key="2">
    <source>
        <dbReference type="EMBL" id="KAK9094066.1"/>
    </source>
</evidence>
<organism evidence="2 3">
    <name type="scientific">Stephania cephalantha</name>
    <dbReference type="NCBI Taxonomy" id="152367"/>
    <lineage>
        <taxon>Eukaryota</taxon>
        <taxon>Viridiplantae</taxon>
        <taxon>Streptophyta</taxon>
        <taxon>Embryophyta</taxon>
        <taxon>Tracheophyta</taxon>
        <taxon>Spermatophyta</taxon>
        <taxon>Magnoliopsida</taxon>
        <taxon>Ranunculales</taxon>
        <taxon>Menispermaceae</taxon>
        <taxon>Menispermoideae</taxon>
        <taxon>Cissampelideae</taxon>
        <taxon>Stephania</taxon>
    </lineage>
</organism>
<name>A0AAP0HRN4_9MAGN</name>
<dbReference type="AlphaFoldDB" id="A0AAP0HRN4"/>
<feature type="region of interest" description="Disordered" evidence="1">
    <location>
        <begin position="114"/>
        <end position="142"/>
    </location>
</feature>
<sequence>MPMMMTQRPTTISTIDFMAAEDSRMRTIFIRDFHPHATNHTAFMQFHTQNDASVAEESLTSVIHESCWDRRDSDSTRKLDLPWCRLENECWCRGAGQYWVDGWVTVIHGTTRSSQERARSSSQTTGSVKKESDSRNREEQARSRWSDYEITVVQQLDPVKKESDREIAKNKLDLVEQAYEISLCKAFDEFVEALGWEHIRCSLSVQYGPGVPSTPSPYGSVRPMAQPHGLPCVAVREKQNVRSECSEAVREKQNVRRECSDVHSHPLQRSGPGITPRPMP</sequence>
<gene>
    <name evidence="2" type="ORF">Scep_025535</name>
</gene>
<dbReference type="EMBL" id="JBBNAG010000011">
    <property type="protein sequence ID" value="KAK9094066.1"/>
    <property type="molecule type" value="Genomic_DNA"/>
</dbReference>
<feature type="region of interest" description="Disordered" evidence="1">
    <location>
        <begin position="256"/>
        <end position="280"/>
    </location>
</feature>
<reference evidence="2 3" key="1">
    <citation type="submission" date="2024-01" db="EMBL/GenBank/DDBJ databases">
        <title>Genome assemblies of Stephania.</title>
        <authorList>
            <person name="Yang L."/>
        </authorList>
    </citation>
    <scope>NUCLEOTIDE SEQUENCE [LARGE SCALE GENOMIC DNA]</scope>
    <source>
        <strain evidence="2">JXDWG</strain>
        <tissue evidence="2">Leaf</tissue>
    </source>
</reference>
<proteinExistence type="predicted"/>
<comment type="caution">
    <text evidence="2">The sequence shown here is derived from an EMBL/GenBank/DDBJ whole genome shotgun (WGS) entry which is preliminary data.</text>
</comment>
<evidence type="ECO:0000313" key="3">
    <source>
        <dbReference type="Proteomes" id="UP001419268"/>
    </source>
</evidence>